<protein>
    <submittedName>
        <fullName evidence="1">Uncharacterized protein</fullName>
    </submittedName>
</protein>
<gene>
    <name evidence="1" type="ORF">T03_3748</name>
</gene>
<accession>A0A0V1CWJ4</accession>
<dbReference type="EMBL" id="JYDI01000082">
    <property type="protein sequence ID" value="KRY53643.1"/>
    <property type="molecule type" value="Genomic_DNA"/>
</dbReference>
<dbReference type="Proteomes" id="UP000054653">
    <property type="component" value="Unassembled WGS sequence"/>
</dbReference>
<reference evidence="1 2" key="1">
    <citation type="submission" date="2015-01" db="EMBL/GenBank/DDBJ databases">
        <title>Evolution of Trichinella species and genotypes.</title>
        <authorList>
            <person name="Korhonen P.K."/>
            <person name="Edoardo P."/>
            <person name="Giuseppe L.R."/>
            <person name="Gasser R.B."/>
        </authorList>
    </citation>
    <scope>NUCLEOTIDE SEQUENCE [LARGE SCALE GENOMIC DNA]</scope>
    <source>
        <strain evidence="1">ISS120</strain>
    </source>
</reference>
<proteinExistence type="predicted"/>
<comment type="caution">
    <text evidence="1">The sequence shown here is derived from an EMBL/GenBank/DDBJ whole genome shotgun (WGS) entry which is preliminary data.</text>
</comment>
<keyword evidence="2" id="KW-1185">Reference proteome</keyword>
<organism evidence="1 2">
    <name type="scientific">Trichinella britovi</name>
    <name type="common">Parasitic roundworm</name>
    <dbReference type="NCBI Taxonomy" id="45882"/>
    <lineage>
        <taxon>Eukaryota</taxon>
        <taxon>Metazoa</taxon>
        <taxon>Ecdysozoa</taxon>
        <taxon>Nematoda</taxon>
        <taxon>Enoplea</taxon>
        <taxon>Dorylaimia</taxon>
        <taxon>Trichinellida</taxon>
        <taxon>Trichinellidae</taxon>
        <taxon>Trichinella</taxon>
    </lineage>
</organism>
<dbReference type="AlphaFoldDB" id="A0A0V1CWJ4"/>
<name>A0A0V1CWJ4_TRIBR</name>
<evidence type="ECO:0000313" key="2">
    <source>
        <dbReference type="Proteomes" id="UP000054653"/>
    </source>
</evidence>
<evidence type="ECO:0000313" key="1">
    <source>
        <dbReference type="EMBL" id="KRY53643.1"/>
    </source>
</evidence>
<sequence length="95" mass="11139">MQLSLMRKASFIDNVPQNVVYWQHDSNQISTIDDTRNFAFSKKQGYSLCCFLRFSKVGFCHKFRFFCYILLNPEKLIGSGKFHGKQTRTCRMNGL</sequence>